<comment type="caution">
    <text evidence="3">The sequence shown here is derived from an EMBL/GenBank/DDBJ whole genome shotgun (WGS) entry which is preliminary data.</text>
</comment>
<dbReference type="InterPro" id="IPR050300">
    <property type="entry name" value="GDXG_lipolytic_enzyme"/>
</dbReference>
<dbReference type="Proteomes" id="UP000631300">
    <property type="component" value="Unassembled WGS sequence"/>
</dbReference>
<dbReference type="PANTHER" id="PTHR48081">
    <property type="entry name" value="AB HYDROLASE SUPERFAMILY PROTEIN C4A8.06C"/>
    <property type="match status" value="1"/>
</dbReference>
<gene>
    <name evidence="3" type="ORF">GCM10007391_07210</name>
</gene>
<reference evidence="3" key="2">
    <citation type="submission" date="2020-09" db="EMBL/GenBank/DDBJ databases">
        <authorList>
            <person name="Sun Q."/>
            <person name="Kim S."/>
        </authorList>
    </citation>
    <scope>NUCLEOTIDE SEQUENCE</scope>
    <source>
        <strain evidence="3">KCTC 22164</strain>
    </source>
</reference>
<protein>
    <submittedName>
        <fullName evidence="3">Carboxylesterase</fullName>
    </submittedName>
</protein>
<name>A0A918JEK9_9ALTE</name>
<evidence type="ECO:0000313" key="3">
    <source>
        <dbReference type="EMBL" id="GGW76898.1"/>
    </source>
</evidence>
<evidence type="ECO:0000256" key="1">
    <source>
        <dbReference type="ARBA" id="ARBA00022801"/>
    </source>
</evidence>
<keyword evidence="4" id="KW-1185">Reference proteome</keyword>
<dbReference type="InterPro" id="IPR029058">
    <property type="entry name" value="AB_hydrolase_fold"/>
</dbReference>
<feature type="domain" description="BD-FAE-like" evidence="2">
    <location>
        <begin position="30"/>
        <end position="214"/>
    </location>
</feature>
<accession>A0A918JEK9</accession>
<dbReference type="GO" id="GO:0016787">
    <property type="term" value="F:hydrolase activity"/>
    <property type="evidence" value="ECO:0007669"/>
    <property type="project" value="UniProtKB-KW"/>
</dbReference>
<evidence type="ECO:0000259" key="2">
    <source>
        <dbReference type="Pfam" id="PF20434"/>
    </source>
</evidence>
<dbReference type="PANTHER" id="PTHR48081:SF9">
    <property type="entry name" value="CARBOXYLESTERASE"/>
    <property type="match status" value="1"/>
</dbReference>
<dbReference type="Gene3D" id="3.40.50.1820">
    <property type="entry name" value="alpha/beta hydrolase"/>
    <property type="match status" value="1"/>
</dbReference>
<dbReference type="AlphaFoldDB" id="A0A918JEK9"/>
<dbReference type="EMBL" id="BMXP01000001">
    <property type="protein sequence ID" value="GGW76898.1"/>
    <property type="molecule type" value="Genomic_DNA"/>
</dbReference>
<proteinExistence type="predicted"/>
<sequence>MFATANTATLTFDGDIIENLRYGNLNRQQLDVFIPENPKNKNMPVVVFFHGGRWSFGSKSQYQFVGTRLASMGYVAVLPNTRLYPQVKFPTFVEDAAAAVAWVQRNITDYGGSEKLFISGHSSGAHIGALLVADESYLTNAGADADKLSGFIGMAGPYDFTPKADDLKDIFGPPEQFREMAVTHFIDGSEPPFALMYSEDDETVHRQNLERLATRIRAKGGKVHTFIYETGGHTGTVAALSWANPDNLPVTHDMQQFIQKYSR</sequence>
<dbReference type="Pfam" id="PF20434">
    <property type="entry name" value="BD-FAE"/>
    <property type="match status" value="1"/>
</dbReference>
<organism evidence="3 4">
    <name type="scientific">Alteromonas halophila</name>
    <dbReference type="NCBI Taxonomy" id="516698"/>
    <lineage>
        <taxon>Bacteria</taxon>
        <taxon>Pseudomonadati</taxon>
        <taxon>Pseudomonadota</taxon>
        <taxon>Gammaproteobacteria</taxon>
        <taxon>Alteromonadales</taxon>
        <taxon>Alteromonadaceae</taxon>
        <taxon>Alteromonas/Salinimonas group</taxon>
        <taxon>Alteromonas</taxon>
    </lineage>
</organism>
<dbReference type="InterPro" id="IPR049492">
    <property type="entry name" value="BD-FAE-like_dom"/>
</dbReference>
<reference evidence="3" key="1">
    <citation type="journal article" date="2014" name="Int. J. Syst. Evol. Microbiol.">
        <title>Complete genome sequence of Corynebacterium casei LMG S-19264T (=DSM 44701T), isolated from a smear-ripened cheese.</title>
        <authorList>
            <consortium name="US DOE Joint Genome Institute (JGI-PGF)"/>
            <person name="Walter F."/>
            <person name="Albersmeier A."/>
            <person name="Kalinowski J."/>
            <person name="Ruckert C."/>
        </authorList>
    </citation>
    <scope>NUCLEOTIDE SEQUENCE</scope>
    <source>
        <strain evidence="3">KCTC 22164</strain>
    </source>
</reference>
<evidence type="ECO:0000313" key="4">
    <source>
        <dbReference type="Proteomes" id="UP000631300"/>
    </source>
</evidence>
<keyword evidence="1" id="KW-0378">Hydrolase</keyword>
<dbReference type="SUPFAM" id="SSF53474">
    <property type="entry name" value="alpha/beta-Hydrolases"/>
    <property type="match status" value="1"/>
</dbReference>